<dbReference type="PROSITE" id="PS50126">
    <property type="entry name" value="S1"/>
    <property type="match status" value="1"/>
</dbReference>
<comment type="caution">
    <text evidence="3">The sequence shown here is derived from an EMBL/GenBank/DDBJ whole genome shotgun (WGS) entry which is preliminary data.</text>
</comment>
<dbReference type="Gene3D" id="2.40.50.140">
    <property type="entry name" value="Nucleic acid-binding proteins"/>
    <property type="match status" value="2"/>
</dbReference>
<dbReference type="EMBL" id="AGEL01000007">
    <property type="protein sequence ID" value="EHO16752.1"/>
    <property type="molecule type" value="Genomic_DNA"/>
</dbReference>
<protein>
    <recommendedName>
        <fullName evidence="2">S1 motif domain-containing protein</fullName>
    </recommendedName>
</protein>
<evidence type="ECO:0000256" key="1">
    <source>
        <dbReference type="PIRNR" id="PIRNR012524"/>
    </source>
</evidence>
<evidence type="ECO:0000313" key="3">
    <source>
        <dbReference type="EMBL" id="EHO16752.1"/>
    </source>
</evidence>
<dbReference type="PIRSF" id="PIRSF012524">
    <property type="entry name" value="YitL_S1"/>
    <property type="match status" value="1"/>
</dbReference>
<dbReference type="RefSeq" id="WP_009533283.1">
    <property type="nucleotide sequence ID" value="NZ_JH590863.1"/>
</dbReference>
<dbReference type="InterPro" id="IPR039566">
    <property type="entry name" value="CvfB_S1_st"/>
</dbReference>
<dbReference type="GO" id="GO:0003676">
    <property type="term" value="F:nucleic acid binding"/>
    <property type="evidence" value="ECO:0007669"/>
    <property type="project" value="InterPro"/>
</dbReference>
<dbReference type="Pfam" id="PF17783">
    <property type="entry name" value="WHD_CvfB"/>
    <property type="match status" value="1"/>
</dbReference>
<name>A0AA37DG90_9FIRM</name>
<dbReference type="Gene3D" id="1.10.10.10">
    <property type="entry name" value="Winged helix-like DNA-binding domain superfamily/Winged helix DNA-binding domain"/>
    <property type="match status" value="1"/>
</dbReference>
<dbReference type="InterPro" id="IPR003029">
    <property type="entry name" value="S1_domain"/>
</dbReference>
<feature type="domain" description="S1 motif" evidence="2">
    <location>
        <begin position="150"/>
        <end position="210"/>
    </location>
</feature>
<dbReference type="InterPro" id="IPR036388">
    <property type="entry name" value="WH-like_DNA-bd_sf"/>
</dbReference>
<gene>
    <name evidence="3" type="ORF">HMPREF9623_01451</name>
</gene>
<evidence type="ECO:0000259" key="2">
    <source>
        <dbReference type="PROSITE" id="PS50126"/>
    </source>
</evidence>
<dbReference type="PANTHER" id="PTHR37296">
    <property type="entry name" value="CONSERVED VIRULENCE FACTOR B"/>
    <property type="match status" value="1"/>
</dbReference>
<keyword evidence="4" id="KW-1185">Reference proteome</keyword>
<dbReference type="Pfam" id="PF13509">
    <property type="entry name" value="S1_2"/>
    <property type="match status" value="2"/>
</dbReference>
<proteinExistence type="inferred from homology"/>
<dbReference type="Proteomes" id="UP000018466">
    <property type="component" value="Unassembled WGS sequence"/>
</dbReference>
<reference evidence="3 4" key="1">
    <citation type="submission" date="2011-10" db="EMBL/GenBank/DDBJ databases">
        <title>The Genome Sequence of Lachnospiraceae bacterium ACC2.</title>
        <authorList>
            <consortium name="The Broad Institute Genome Sequencing Platform"/>
            <person name="Earl A."/>
            <person name="Ward D."/>
            <person name="Feldgarden M."/>
            <person name="Gevers D."/>
            <person name="Sizova M."/>
            <person name="Hazen A."/>
            <person name="Epstein S."/>
            <person name="Young S.K."/>
            <person name="Zeng Q."/>
            <person name="Gargeya S."/>
            <person name="Fitzgerald M."/>
            <person name="Haas B."/>
            <person name="Abouelleil A."/>
            <person name="Alvarado L."/>
            <person name="Arachchi H.M."/>
            <person name="Berlin A."/>
            <person name="Brown A."/>
            <person name="Chapman S.B."/>
            <person name="Chen Z."/>
            <person name="Dunbar C."/>
            <person name="Freedman E."/>
            <person name="Gearin G."/>
            <person name="Goldberg J."/>
            <person name="Griggs A."/>
            <person name="Gujja S."/>
            <person name="Heiman D."/>
            <person name="Howarth C."/>
            <person name="Larson L."/>
            <person name="Lui A."/>
            <person name="MacDonald P.J.P."/>
            <person name="Montmayeur A."/>
            <person name="Murphy C."/>
            <person name="Neiman D."/>
            <person name="Pearson M."/>
            <person name="Priest M."/>
            <person name="Roberts A."/>
            <person name="Saif S."/>
            <person name="Shea T."/>
            <person name="Shenoy N."/>
            <person name="Sisk P."/>
            <person name="Stolte C."/>
            <person name="Sykes S."/>
            <person name="Wortman J."/>
            <person name="Nusbaum C."/>
            <person name="Birren B."/>
        </authorList>
    </citation>
    <scope>NUCLEOTIDE SEQUENCE [LARGE SCALE GENOMIC DNA]</scope>
    <source>
        <strain evidence="3 4">ACC2</strain>
    </source>
</reference>
<evidence type="ECO:0000313" key="4">
    <source>
        <dbReference type="Proteomes" id="UP000018466"/>
    </source>
</evidence>
<organism evidence="3 4">
    <name type="scientific">Stomatobaculum longum</name>
    <dbReference type="NCBI Taxonomy" id="796942"/>
    <lineage>
        <taxon>Bacteria</taxon>
        <taxon>Bacillati</taxon>
        <taxon>Bacillota</taxon>
        <taxon>Clostridia</taxon>
        <taxon>Lachnospirales</taxon>
        <taxon>Lachnospiraceae</taxon>
        <taxon>Stomatobaculum</taxon>
    </lineage>
</organism>
<dbReference type="SMART" id="SM00316">
    <property type="entry name" value="S1"/>
    <property type="match status" value="2"/>
</dbReference>
<comment type="similarity">
    <text evidence="1">Belongs to the CvfB family.</text>
</comment>
<dbReference type="InterPro" id="IPR048587">
    <property type="entry name" value="CvfB_S1_3rd"/>
</dbReference>
<sequence>MKYLKLGVMQTLVIERQKEFGVFLRAAADTAGEETVLLPKKQLPAGAVAGTSLEVFLYKDSSDRLIATTRRPLLTVGEVGKLEIREITKIGAFLDMGLERDVLLPFRERVGEIKPGMQVLVALYVDKSDRLAATMRVYRHLRAAEGVAKEQVVRGTVYELGEPGIYVAVDDKYFGMIPKAEAYGNFSVGQEITARVIRVREDGKLDLSPRRRAFEQMDEDAELLLKKLDEAGGSLPYHDRSNPAEIEAALGLSKNAFKRALGRLLKAGKVVKTPQGLLKKS</sequence>
<dbReference type="PANTHER" id="PTHR37296:SF1">
    <property type="entry name" value="CONSERVED VIRULENCE FACTOR B"/>
    <property type="match status" value="1"/>
</dbReference>
<dbReference type="AlphaFoldDB" id="A0AA37DG90"/>
<dbReference type="GeneID" id="86941194"/>
<dbReference type="InterPro" id="IPR014464">
    <property type="entry name" value="CvfB_fam"/>
</dbReference>
<dbReference type="InterPro" id="IPR040764">
    <property type="entry name" value="CvfB_WH"/>
</dbReference>
<dbReference type="InterPro" id="IPR012340">
    <property type="entry name" value="NA-bd_OB-fold"/>
</dbReference>
<dbReference type="Pfam" id="PF21543">
    <property type="entry name" value="CvfB_2nd"/>
    <property type="match status" value="1"/>
</dbReference>
<accession>A0AA37DG90</accession>
<dbReference type="SUPFAM" id="SSF50249">
    <property type="entry name" value="Nucleic acid-binding proteins"/>
    <property type="match status" value="1"/>
</dbReference>